<proteinExistence type="predicted"/>
<name>A0ACC0AFF8_CATRO</name>
<organism evidence="1 2">
    <name type="scientific">Catharanthus roseus</name>
    <name type="common">Madagascar periwinkle</name>
    <name type="synonym">Vinca rosea</name>
    <dbReference type="NCBI Taxonomy" id="4058"/>
    <lineage>
        <taxon>Eukaryota</taxon>
        <taxon>Viridiplantae</taxon>
        <taxon>Streptophyta</taxon>
        <taxon>Embryophyta</taxon>
        <taxon>Tracheophyta</taxon>
        <taxon>Spermatophyta</taxon>
        <taxon>Magnoliopsida</taxon>
        <taxon>eudicotyledons</taxon>
        <taxon>Gunneridae</taxon>
        <taxon>Pentapetalae</taxon>
        <taxon>asterids</taxon>
        <taxon>lamiids</taxon>
        <taxon>Gentianales</taxon>
        <taxon>Apocynaceae</taxon>
        <taxon>Rauvolfioideae</taxon>
        <taxon>Vinceae</taxon>
        <taxon>Catharanthinae</taxon>
        <taxon>Catharanthus</taxon>
    </lineage>
</organism>
<gene>
    <name evidence="1" type="ORF">M9H77_28249</name>
</gene>
<dbReference type="EMBL" id="CM044706">
    <property type="protein sequence ID" value="KAI5659456.1"/>
    <property type="molecule type" value="Genomic_DNA"/>
</dbReference>
<comment type="caution">
    <text evidence="1">The sequence shown here is derived from an EMBL/GenBank/DDBJ whole genome shotgun (WGS) entry which is preliminary data.</text>
</comment>
<evidence type="ECO:0000313" key="2">
    <source>
        <dbReference type="Proteomes" id="UP001060085"/>
    </source>
</evidence>
<reference evidence="2" key="1">
    <citation type="journal article" date="2023" name="Nat. Plants">
        <title>Single-cell RNA sequencing provides a high-resolution roadmap for understanding the multicellular compartmentation of specialized metabolism.</title>
        <authorList>
            <person name="Sun S."/>
            <person name="Shen X."/>
            <person name="Li Y."/>
            <person name="Li Y."/>
            <person name="Wang S."/>
            <person name="Li R."/>
            <person name="Zhang H."/>
            <person name="Shen G."/>
            <person name="Guo B."/>
            <person name="Wei J."/>
            <person name="Xu J."/>
            <person name="St-Pierre B."/>
            <person name="Chen S."/>
            <person name="Sun C."/>
        </authorList>
    </citation>
    <scope>NUCLEOTIDE SEQUENCE [LARGE SCALE GENOMIC DNA]</scope>
</reference>
<accession>A0ACC0AFF8</accession>
<dbReference type="Proteomes" id="UP001060085">
    <property type="component" value="Linkage Group LG06"/>
</dbReference>
<sequence>MKANTYLIINRYLKSRTSDRRPYVILACERGSALRKNTKPRVDDEEEEVPIKSGGLTGQKNSYVPPHNILKFSREQNVGCAVSAQKIYNVVAKIKKNRMQGQNTVEEVLCLSAQRDYTVFYRNTEDNNVLSDIVVAHPTSIAMIKTWSYVLIMDTTYKTNKYNILLLEAIGMTPTGKNFTVATAFMRNEYATTYRWTTNIAESEHSVLKLWLSTCHGDFDTMFLNIDYLIEGQISEIKTSLEISKLKEKYGAKSNPILKNIKIGVDISTVHERDINFKMHDLTSMLEEISTSLISKVREVHRLIKGVTSPVLLDDPCAPLTTPSPQNRSQEGMTEDKFNQKGLSLTGNTQAVQGPDREPGPFLGLVLVHVEEVDRQVFSSVVNTDTPSTPFSYIDAFPSFMPATTIAGPMAISSRYTSQWLGRTLL</sequence>
<protein>
    <submittedName>
        <fullName evidence="1">Uncharacterized protein</fullName>
    </submittedName>
</protein>
<keyword evidence="2" id="KW-1185">Reference proteome</keyword>
<evidence type="ECO:0000313" key="1">
    <source>
        <dbReference type="EMBL" id="KAI5659456.1"/>
    </source>
</evidence>